<reference evidence="1 2" key="1">
    <citation type="journal article" date="2019" name="Syst. Appl. Microbiol.">
        <title>Microvirga tunisiensis sp. nov., a root nodule symbiotic bacterium isolated from Lupinus micranthus and L. luteus grown in Northern Tunisia.</title>
        <authorList>
            <person name="Msaddak A."/>
            <person name="Rejili M."/>
            <person name="Duran D."/>
            <person name="Mars M."/>
            <person name="Palacios J.M."/>
            <person name="Ruiz-Argueso T."/>
            <person name="Rey L."/>
            <person name="Imperial J."/>
        </authorList>
    </citation>
    <scope>NUCLEOTIDE SEQUENCE [LARGE SCALE GENOMIC DNA]</scope>
    <source>
        <strain evidence="1 2">Lmie10</strain>
    </source>
</reference>
<dbReference type="AlphaFoldDB" id="A0A5N7MQZ8"/>
<dbReference type="RefSeq" id="WP_152712593.1">
    <property type="nucleotide sequence ID" value="NZ_VOSJ01000050.1"/>
</dbReference>
<evidence type="ECO:0000313" key="1">
    <source>
        <dbReference type="EMBL" id="MPR26416.1"/>
    </source>
</evidence>
<proteinExistence type="predicted"/>
<dbReference type="Proteomes" id="UP000403266">
    <property type="component" value="Unassembled WGS sequence"/>
</dbReference>
<organism evidence="1 2">
    <name type="scientific">Microvirga tunisiensis</name>
    <dbReference type="NCBI Taxonomy" id="2108360"/>
    <lineage>
        <taxon>Bacteria</taxon>
        <taxon>Pseudomonadati</taxon>
        <taxon>Pseudomonadota</taxon>
        <taxon>Alphaproteobacteria</taxon>
        <taxon>Hyphomicrobiales</taxon>
        <taxon>Methylobacteriaceae</taxon>
        <taxon>Microvirga</taxon>
    </lineage>
</organism>
<comment type="caution">
    <text evidence="1">The sequence shown here is derived from an EMBL/GenBank/DDBJ whole genome shotgun (WGS) entry which is preliminary data.</text>
</comment>
<protein>
    <submittedName>
        <fullName evidence="1">Uncharacterized protein</fullName>
    </submittedName>
</protein>
<accession>A0A5N7MQZ8</accession>
<dbReference type="EMBL" id="VOSK01000049">
    <property type="protein sequence ID" value="MPR26416.1"/>
    <property type="molecule type" value="Genomic_DNA"/>
</dbReference>
<name>A0A5N7MQZ8_9HYPH</name>
<dbReference type="OrthoDB" id="122332at2"/>
<evidence type="ECO:0000313" key="2">
    <source>
        <dbReference type="Proteomes" id="UP000403266"/>
    </source>
</evidence>
<sequence>MKIFSGMPQAPNPLLTLLHNNSLGLGASVGWRGLLSSQVFEESNDQERPPLTSLVALLMTAGWQPAAAASFDCSEAETADEKAVCVDRKLNDEDVEMAVLYTQLKPLLGIRAPNTEQRSAGMLSSCA</sequence>
<gene>
    <name evidence="1" type="ORF">FS320_14575</name>
</gene>
<keyword evidence="2" id="KW-1185">Reference proteome</keyword>